<keyword evidence="8" id="KW-1185">Reference proteome</keyword>
<dbReference type="PROSITE" id="PS50045">
    <property type="entry name" value="SIGMA54_INTERACT_4"/>
    <property type="match status" value="1"/>
</dbReference>
<evidence type="ECO:0000259" key="4">
    <source>
        <dbReference type="PROSITE" id="PS50045"/>
    </source>
</evidence>
<dbReference type="RefSeq" id="WP_406789460.1">
    <property type="nucleotide sequence ID" value="NZ_JBJIAA010000021.1"/>
</dbReference>
<reference evidence="7 8" key="1">
    <citation type="submission" date="2024-11" db="EMBL/GenBank/DDBJ databases">
        <authorList>
            <person name="Heng Y.C."/>
            <person name="Lim A.C.H."/>
            <person name="Lee J.K.Y."/>
            <person name="Kittelmann S."/>
        </authorList>
    </citation>
    <scope>NUCLEOTIDE SEQUENCE [LARGE SCALE GENOMIC DNA]</scope>
    <source>
        <strain evidence="7 8">WILCCON 0114</strain>
    </source>
</reference>
<evidence type="ECO:0000313" key="7">
    <source>
        <dbReference type="EMBL" id="MFL0252800.1"/>
    </source>
</evidence>
<evidence type="ECO:0000313" key="8">
    <source>
        <dbReference type="Proteomes" id="UP001623592"/>
    </source>
</evidence>
<dbReference type="Pfam" id="PF00158">
    <property type="entry name" value="Sigma54_activat"/>
    <property type="match status" value="1"/>
</dbReference>
<dbReference type="SUPFAM" id="SSF53062">
    <property type="entry name" value="PTS system fructose IIA component-like"/>
    <property type="match status" value="1"/>
</dbReference>
<feature type="domain" description="PRD" evidence="6">
    <location>
        <begin position="452"/>
        <end position="561"/>
    </location>
</feature>
<dbReference type="CDD" id="cd00009">
    <property type="entry name" value="AAA"/>
    <property type="match status" value="1"/>
</dbReference>
<dbReference type="InterPro" id="IPR003593">
    <property type="entry name" value="AAA+_ATPase"/>
</dbReference>
<evidence type="ECO:0000256" key="1">
    <source>
        <dbReference type="ARBA" id="ARBA00022679"/>
    </source>
</evidence>
<feature type="domain" description="Sigma-54 factor interaction" evidence="4">
    <location>
        <begin position="106"/>
        <end position="340"/>
    </location>
</feature>
<dbReference type="InterPro" id="IPR002078">
    <property type="entry name" value="Sigma_54_int"/>
</dbReference>
<dbReference type="SMART" id="SM00382">
    <property type="entry name" value="AAA"/>
    <property type="match status" value="1"/>
</dbReference>
<keyword evidence="2" id="KW-0547">Nucleotide-binding</keyword>
<feature type="domain" description="PTS EIIA type-4" evidence="5">
    <location>
        <begin position="562"/>
        <end position="688"/>
    </location>
</feature>
<accession>A0ABW8TMR2</accession>
<dbReference type="InterPro" id="IPR027417">
    <property type="entry name" value="P-loop_NTPase"/>
</dbReference>
<dbReference type="SUPFAM" id="SSF52540">
    <property type="entry name" value="P-loop containing nucleoside triphosphate hydrolases"/>
    <property type="match status" value="1"/>
</dbReference>
<dbReference type="Gene3D" id="3.40.50.300">
    <property type="entry name" value="P-loop containing nucleotide triphosphate hydrolases"/>
    <property type="match status" value="1"/>
</dbReference>
<dbReference type="Pfam" id="PF25601">
    <property type="entry name" value="AAA_lid_14"/>
    <property type="match status" value="1"/>
</dbReference>
<dbReference type="InterPro" id="IPR004701">
    <property type="entry name" value="PTS_EIIA_man-typ"/>
</dbReference>
<dbReference type="SUPFAM" id="SSF63520">
    <property type="entry name" value="PTS-regulatory domain, PRD"/>
    <property type="match status" value="1"/>
</dbReference>
<dbReference type="PROSITE" id="PS00676">
    <property type="entry name" value="SIGMA54_INTERACT_2"/>
    <property type="match status" value="1"/>
</dbReference>
<dbReference type="Pfam" id="PF00874">
    <property type="entry name" value="PRD"/>
    <property type="match status" value="1"/>
</dbReference>
<dbReference type="InterPro" id="IPR011608">
    <property type="entry name" value="PRD"/>
</dbReference>
<dbReference type="InterPro" id="IPR036662">
    <property type="entry name" value="PTS_EIIA_man-typ_sf"/>
</dbReference>
<keyword evidence="1" id="KW-0808">Transferase</keyword>
<protein>
    <submittedName>
        <fullName evidence="7">Sigma 54-interacting transcriptional regulator</fullName>
    </submittedName>
</protein>
<dbReference type="EMBL" id="JBJIAA010000021">
    <property type="protein sequence ID" value="MFL0252800.1"/>
    <property type="molecule type" value="Genomic_DNA"/>
</dbReference>
<dbReference type="InterPro" id="IPR036634">
    <property type="entry name" value="PRD_sf"/>
</dbReference>
<dbReference type="Gene3D" id="3.40.50.510">
    <property type="entry name" value="Phosphotransferase system, mannose-type IIA component"/>
    <property type="match status" value="1"/>
</dbReference>
<gene>
    <name evidence="7" type="ORF">ACJDT4_20530</name>
</gene>
<proteinExistence type="predicted"/>
<organism evidence="7 8">
    <name type="scientific">Clostridium neuense</name>
    <dbReference type="NCBI Taxonomy" id="1728934"/>
    <lineage>
        <taxon>Bacteria</taxon>
        <taxon>Bacillati</taxon>
        <taxon>Bacillota</taxon>
        <taxon>Clostridia</taxon>
        <taxon>Eubacteriales</taxon>
        <taxon>Clostridiaceae</taxon>
        <taxon>Clostridium</taxon>
    </lineage>
</organism>
<evidence type="ECO:0000259" key="5">
    <source>
        <dbReference type="PROSITE" id="PS51096"/>
    </source>
</evidence>
<evidence type="ECO:0000256" key="2">
    <source>
        <dbReference type="ARBA" id="ARBA00022741"/>
    </source>
</evidence>
<keyword evidence="3" id="KW-0067">ATP-binding</keyword>
<comment type="caution">
    <text evidence="7">The sequence shown here is derived from an EMBL/GenBank/DDBJ whole genome shotgun (WGS) entry which is preliminary data.</text>
</comment>
<evidence type="ECO:0000256" key="3">
    <source>
        <dbReference type="ARBA" id="ARBA00022840"/>
    </source>
</evidence>
<evidence type="ECO:0000259" key="6">
    <source>
        <dbReference type="PROSITE" id="PS51372"/>
    </source>
</evidence>
<name>A0ABW8TMR2_9CLOT</name>
<dbReference type="PANTHER" id="PTHR32071:SF38">
    <property type="entry name" value="PSP OPERON TRANSCRIPTIONAL ACTIVATOR"/>
    <property type="match status" value="1"/>
</dbReference>
<dbReference type="PROSITE" id="PS51372">
    <property type="entry name" value="PRD_2"/>
    <property type="match status" value="2"/>
</dbReference>
<dbReference type="Pfam" id="PF03610">
    <property type="entry name" value="EIIA-man"/>
    <property type="match status" value="1"/>
</dbReference>
<sequence>MLKDDTLKYLYEKTKSYEKGKDNEVFTAQYISELFKVKRNTISHYINQMIEDGEVIKVNTRPVYFFHKKAFEEKFFKISKNVFSSLDELFFKEDEEKEGEEIFDKLIGINGSLKQAVDQIKTSIFYPENGLPIMLSGPTGVGKSYTASLIHKYSIKCGVLPENAPFIVFNCAQYYNNPELLSSNLFGYVKGAFTGADKSQGGMLEAADGGILFLDEVHRLNNEGQEKLFTFMDQGVVRRMGETEGWHKVKVRLIFATTESLSENFLDTFLRRIPITVSIPGLDERDDDEKAQFVYNFLINESKTFNKDILISQRAAQLLALYKYKGNIGELQNTIKYICAAAYSKDIKSDKVQIKLKDLPEKLIKEATNNTEPKIKHKEDILITPESKLDDLFSSEKTSLQVIKNTYKQIFDLYKSYIKTKNKEQFENDIFLEINSLIDKLVFEKSKHNENVMLQFITSSLHDVFKYVEYSYNVRFNGNSIYIIAYFLYAKGYDVIRWNNDTEKIRNQLHNYILANNKKECELVSKMSKLISSKMDVNLSMDDEIFLSFYLKSLSIKENTNDIKAVILAHGYATASSISSVVNRMLEKNVFEPFDMPIDISMSEIVQKLIEYVEENDVSNGLVILVDMGSLKDIYSNIKEYINAPIAIVNNVSTQMALFVGELLNRDIYLEELIEKLKASNETQYKIIYPEKEKEKAIITSCITGIGTAKQLQALLEKSIPKELGIHILVHEYERLKTNGAKEALFQLYNVLAILGTANPEVEGVEYISLEDLISGRGEDKLYRIFDGIADENTIRVINNNIIRNFSLKSVVGSVTILDTNKILENIEDCLNNLEVIMGKRLPNNKKLALYVHISCLVERLIRKAPIKQYQNLDEFVQCQKVMINNIKKAFSALEDIYNVKINMVEIGYIYDILAAPMDSSEDI</sequence>
<dbReference type="PANTHER" id="PTHR32071">
    <property type="entry name" value="TRANSCRIPTIONAL REGULATORY PROTEIN"/>
    <property type="match status" value="1"/>
</dbReference>
<feature type="domain" description="PRD" evidence="6">
    <location>
        <begin position="818"/>
        <end position="924"/>
    </location>
</feature>
<dbReference type="Proteomes" id="UP001623592">
    <property type="component" value="Unassembled WGS sequence"/>
</dbReference>
<dbReference type="PROSITE" id="PS51096">
    <property type="entry name" value="PTS_EIIA_TYPE_4"/>
    <property type="match status" value="1"/>
</dbReference>
<dbReference type="InterPro" id="IPR025943">
    <property type="entry name" value="Sigma_54_int_dom_ATP-bd_2"/>
</dbReference>
<dbReference type="InterPro" id="IPR058031">
    <property type="entry name" value="AAA_lid_NorR"/>
</dbReference>
<dbReference type="Gene3D" id="1.10.8.60">
    <property type="match status" value="1"/>
</dbReference>
<dbReference type="Gene3D" id="1.10.1790.10">
    <property type="entry name" value="PRD domain"/>
    <property type="match status" value="2"/>
</dbReference>